<feature type="active site" description="Tele-phosphohistidine intermediate" evidence="1">
    <location>
        <position position="7"/>
    </location>
</feature>
<evidence type="ECO:0000313" key="3">
    <source>
        <dbReference type="EMBL" id="SIS83916.1"/>
    </source>
</evidence>
<reference evidence="3 4" key="1">
    <citation type="submission" date="2017-01" db="EMBL/GenBank/DDBJ databases">
        <authorList>
            <person name="Mah S.A."/>
            <person name="Swanson W.J."/>
            <person name="Moy G.W."/>
            <person name="Vacquier V.D."/>
        </authorList>
    </citation>
    <scope>NUCLEOTIDE SEQUENCE [LARGE SCALE GENOMIC DNA]</scope>
    <source>
        <strain evidence="3 4">DSM 26375</strain>
    </source>
</reference>
<dbReference type="RefSeq" id="WP_076529759.1">
    <property type="nucleotide sequence ID" value="NZ_BMEH01000002.1"/>
</dbReference>
<dbReference type="InterPro" id="IPR050275">
    <property type="entry name" value="PGM_Phosphatase"/>
</dbReference>
<dbReference type="PROSITE" id="PS00175">
    <property type="entry name" value="PG_MUTASE"/>
    <property type="match status" value="1"/>
</dbReference>
<dbReference type="SUPFAM" id="SSF53254">
    <property type="entry name" value="Phosphoglycerate mutase-like"/>
    <property type="match status" value="1"/>
</dbReference>
<dbReference type="InterPro" id="IPR001345">
    <property type="entry name" value="PG/BPGM_mutase_AS"/>
</dbReference>
<evidence type="ECO:0000256" key="2">
    <source>
        <dbReference type="PIRSR" id="PIRSR613078-2"/>
    </source>
</evidence>
<dbReference type="OrthoDB" id="9781415at2"/>
<dbReference type="SMART" id="SM00855">
    <property type="entry name" value="PGAM"/>
    <property type="match status" value="1"/>
</dbReference>
<evidence type="ECO:0000256" key="1">
    <source>
        <dbReference type="PIRSR" id="PIRSR613078-1"/>
    </source>
</evidence>
<dbReference type="InterPro" id="IPR029033">
    <property type="entry name" value="His_PPase_superfam"/>
</dbReference>
<sequence length="193" mass="21192">MIVLLRHGQTEFNVAGRLQGQLDSPLTEIGRAQALRMGDRLAQLAAGRRVAIHASPLTRAFDTARIVADRIPGSPEPLVDPGFKEISFGAWDGLTQPEIDARWPGLRAQVPRHHWFFHGPNGETLDMLMARIAPALARVAADPAELRVIVSHGIAGWVIRMAHTGQTPEDTILPGLQQDSLQHLTPDRRVILL</sequence>
<keyword evidence="4" id="KW-1185">Reference proteome</keyword>
<feature type="active site" description="Proton donor/acceptor" evidence="1">
    <location>
        <position position="85"/>
    </location>
</feature>
<gene>
    <name evidence="3" type="ORF">SAMN05421774_102593</name>
</gene>
<proteinExistence type="predicted"/>
<dbReference type="GO" id="GO:0005737">
    <property type="term" value="C:cytoplasm"/>
    <property type="evidence" value="ECO:0007669"/>
    <property type="project" value="TreeGrafter"/>
</dbReference>
<dbReference type="PANTHER" id="PTHR48100:SF62">
    <property type="entry name" value="GLUCOSYL-3-PHOSPHOGLYCERATE PHOSPHATASE"/>
    <property type="match status" value="1"/>
</dbReference>
<name>A0A1N7MCS7_9RHOB</name>
<dbReference type="PANTHER" id="PTHR48100">
    <property type="entry name" value="BROAD-SPECIFICITY PHOSPHATASE YOR283W-RELATED"/>
    <property type="match status" value="1"/>
</dbReference>
<organism evidence="3 4">
    <name type="scientific">Gemmobacter megaterium</name>
    <dbReference type="NCBI Taxonomy" id="1086013"/>
    <lineage>
        <taxon>Bacteria</taxon>
        <taxon>Pseudomonadati</taxon>
        <taxon>Pseudomonadota</taxon>
        <taxon>Alphaproteobacteria</taxon>
        <taxon>Rhodobacterales</taxon>
        <taxon>Paracoccaceae</taxon>
        <taxon>Gemmobacter</taxon>
    </lineage>
</organism>
<dbReference type="GO" id="GO:0016791">
    <property type="term" value="F:phosphatase activity"/>
    <property type="evidence" value="ECO:0007669"/>
    <property type="project" value="TreeGrafter"/>
</dbReference>
<dbReference type="Gene3D" id="3.40.50.1240">
    <property type="entry name" value="Phosphoglycerate mutase-like"/>
    <property type="match status" value="1"/>
</dbReference>
<dbReference type="AlphaFoldDB" id="A0A1N7MCS7"/>
<dbReference type="STRING" id="1086013.SAMN05421774_102593"/>
<dbReference type="Proteomes" id="UP000186141">
    <property type="component" value="Unassembled WGS sequence"/>
</dbReference>
<accession>A0A1N7MCS7</accession>
<protein>
    <submittedName>
        <fullName evidence="3">Probable phosphoglycerate mutase</fullName>
    </submittedName>
</protein>
<dbReference type="EMBL" id="FTOT01000002">
    <property type="protein sequence ID" value="SIS83916.1"/>
    <property type="molecule type" value="Genomic_DNA"/>
</dbReference>
<feature type="binding site" evidence="2">
    <location>
        <begin position="6"/>
        <end position="13"/>
    </location>
    <ligand>
        <name>substrate</name>
    </ligand>
</feature>
<dbReference type="CDD" id="cd07067">
    <property type="entry name" value="HP_PGM_like"/>
    <property type="match status" value="1"/>
</dbReference>
<dbReference type="Pfam" id="PF00300">
    <property type="entry name" value="His_Phos_1"/>
    <property type="match status" value="1"/>
</dbReference>
<evidence type="ECO:0000313" key="4">
    <source>
        <dbReference type="Proteomes" id="UP000186141"/>
    </source>
</evidence>
<dbReference type="InterPro" id="IPR013078">
    <property type="entry name" value="His_Pase_superF_clade-1"/>
</dbReference>
<feature type="binding site" evidence="2">
    <location>
        <position position="59"/>
    </location>
    <ligand>
        <name>substrate</name>
    </ligand>
</feature>